<dbReference type="EMBL" id="JAADJZ010000004">
    <property type="protein sequence ID" value="KAF2875917.1"/>
    <property type="molecule type" value="Genomic_DNA"/>
</dbReference>
<proteinExistence type="predicted"/>
<dbReference type="Proteomes" id="UP000481861">
    <property type="component" value="Unassembled WGS sequence"/>
</dbReference>
<dbReference type="OrthoDB" id="5239630at2759"/>
<dbReference type="AlphaFoldDB" id="A0A7C8IC29"/>
<protein>
    <submittedName>
        <fullName evidence="2">Uncharacterized protein</fullName>
    </submittedName>
</protein>
<dbReference type="InterPro" id="IPR019034">
    <property type="entry name" value="UPF0390"/>
</dbReference>
<reference evidence="2 3" key="1">
    <citation type="submission" date="2020-01" db="EMBL/GenBank/DDBJ databases">
        <authorList>
            <consortium name="DOE Joint Genome Institute"/>
            <person name="Haridas S."/>
            <person name="Albert R."/>
            <person name="Binder M."/>
            <person name="Bloem J."/>
            <person name="Labutti K."/>
            <person name="Salamov A."/>
            <person name="Andreopoulos B."/>
            <person name="Baker S.E."/>
            <person name="Barry K."/>
            <person name="Bills G."/>
            <person name="Bluhm B.H."/>
            <person name="Cannon C."/>
            <person name="Castanera R."/>
            <person name="Culley D.E."/>
            <person name="Daum C."/>
            <person name="Ezra D."/>
            <person name="Gonzalez J.B."/>
            <person name="Henrissat B."/>
            <person name="Kuo A."/>
            <person name="Liang C."/>
            <person name="Lipzen A."/>
            <person name="Lutzoni F."/>
            <person name="Magnuson J."/>
            <person name="Mondo S."/>
            <person name="Nolan M."/>
            <person name="Ohm R."/>
            <person name="Pangilinan J."/>
            <person name="Park H.-J.H."/>
            <person name="Ramirez L."/>
            <person name="Alfaro M."/>
            <person name="Sun H."/>
            <person name="Tritt A."/>
            <person name="Yoshinaga Y."/>
            <person name="Zwiers L.-H.L."/>
            <person name="Turgeon B.G."/>
            <person name="Goodwin S.B."/>
            <person name="Spatafora J.W."/>
            <person name="Crous P.W."/>
            <person name="Grigoriev I.V."/>
        </authorList>
    </citation>
    <scope>NUCLEOTIDE SEQUENCE [LARGE SCALE GENOMIC DNA]</scope>
    <source>
        <strain evidence="2 3">CBS 611.86</strain>
    </source>
</reference>
<feature type="compositionally biased region" description="Polar residues" evidence="1">
    <location>
        <begin position="35"/>
        <end position="51"/>
    </location>
</feature>
<evidence type="ECO:0000256" key="1">
    <source>
        <dbReference type="SAM" id="MobiDB-lite"/>
    </source>
</evidence>
<evidence type="ECO:0000313" key="2">
    <source>
        <dbReference type="EMBL" id="KAF2875917.1"/>
    </source>
</evidence>
<name>A0A7C8IC29_9PLEO</name>
<feature type="compositionally biased region" description="Basic residues" evidence="1">
    <location>
        <begin position="8"/>
        <end position="33"/>
    </location>
</feature>
<feature type="region of interest" description="Disordered" evidence="1">
    <location>
        <begin position="69"/>
        <end position="91"/>
    </location>
</feature>
<keyword evidence="3" id="KW-1185">Reference proteome</keyword>
<organism evidence="2 3">
    <name type="scientific">Massariosphaeria phaeospora</name>
    <dbReference type="NCBI Taxonomy" id="100035"/>
    <lineage>
        <taxon>Eukaryota</taxon>
        <taxon>Fungi</taxon>
        <taxon>Dikarya</taxon>
        <taxon>Ascomycota</taxon>
        <taxon>Pezizomycotina</taxon>
        <taxon>Dothideomycetes</taxon>
        <taxon>Pleosporomycetidae</taxon>
        <taxon>Pleosporales</taxon>
        <taxon>Pleosporales incertae sedis</taxon>
        <taxon>Massariosphaeria</taxon>
    </lineage>
</organism>
<gene>
    <name evidence="2" type="ORF">BDV95DRAFT_514288</name>
</gene>
<feature type="region of interest" description="Disordered" evidence="1">
    <location>
        <begin position="1"/>
        <end position="51"/>
    </location>
</feature>
<sequence length="91" mass="9788">MAQGAIKKSSKPSAKKTPTHLPKRGSRIIKPKKTSLITQNQIKKKSTSGLNAQTEKMLAEKAGHLELLKGGKKDRLKSEVAKGKKEGKVAG</sequence>
<comment type="caution">
    <text evidence="2">The sequence shown here is derived from an EMBL/GenBank/DDBJ whole genome shotgun (WGS) entry which is preliminary data.</text>
</comment>
<evidence type="ECO:0000313" key="3">
    <source>
        <dbReference type="Proteomes" id="UP000481861"/>
    </source>
</evidence>
<accession>A0A7C8IC29</accession>
<dbReference type="Pfam" id="PF09495">
    <property type="entry name" value="DUF2462"/>
    <property type="match status" value="1"/>
</dbReference>